<proteinExistence type="predicted"/>
<gene>
    <name evidence="2" type="ORF">BU16DRAFT_554857</name>
</gene>
<keyword evidence="3" id="KW-1185">Reference proteome</keyword>
<name>A0A6A6REF0_9PEZI</name>
<keyword evidence="1" id="KW-0732">Signal</keyword>
<sequence>MALSIEALIGLLTLLVTCPPSILVACRFFQRRRQNSETTASAGIQQQQLYTCQTFAYTRRQTITMDNIETYIEAGTLGQSTGLMID</sequence>
<evidence type="ECO:0000313" key="2">
    <source>
        <dbReference type="EMBL" id="KAF2502824.1"/>
    </source>
</evidence>
<dbReference type="AlphaFoldDB" id="A0A6A6REF0"/>
<organism evidence="2 3">
    <name type="scientific">Lophium mytilinum</name>
    <dbReference type="NCBI Taxonomy" id="390894"/>
    <lineage>
        <taxon>Eukaryota</taxon>
        <taxon>Fungi</taxon>
        <taxon>Dikarya</taxon>
        <taxon>Ascomycota</taxon>
        <taxon>Pezizomycotina</taxon>
        <taxon>Dothideomycetes</taxon>
        <taxon>Pleosporomycetidae</taxon>
        <taxon>Mytilinidiales</taxon>
        <taxon>Mytilinidiaceae</taxon>
        <taxon>Lophium</taxon>
    </lineage>
</organism>
<feature type="signal peptide" evidence="1">
    <location>
        <begin position="1"/>
        <end position="18"/>
    </location>
</feature>
<evidence type="ECO:0000313" key="3">
    <source>
        <dbReference type="Proteomes" id="UP000799750"/>
    </source>
</evidence>
<dbReference type="EMBL" id="MU004181">
    <property type="protein sequence ID" value="KAF2502824.1"/>
    <property type="molecule type" value="Genomic_DNA"/>
</dbReference>
<protein>
    <submittedName>
        <fullName evidence="2">Uncharacterized protein</fullName>
    </submittedName>
</protein>
<evidence type="ECO:0000256" key="1">
    <source>
        <dbReference type="SAM" id="SignalP"/>
    </source>
</evidence>
<dbReference type="Proteomes" id="UP000799750">
    <property type="component" value="Unassembled WGS sequence"/>
</dbReference>
<feature type="chain" id="PRO_5025465696" evidence="1">
    <location>
        <begin position="19"/>
        <end position="86"/>
    </location>
</feature>
<accession>A0A6A6REF0</accession>
<reference evidence="2" key="1">
    <citation type="journal article" date="2020" name="Stud. Mycol.">
        <title>101 Dothideomycetes genomes: a test case for predicting lifestyles and emergence of pathogens.</title>
        <authorList>
            <person name="Haridas S."/>
            <person name="Albert R."/>
            <person name="Binder M."/>
            <person name="Bloem J."/>
            <person name="Labutti K."/>
            <person name="Salamov A."/>
            <person name="Andreopoulos B."/>
            <person name="Baker S."/>
            <person name="Barry K."/>
            <person name="Bills G."/>
            <person name="Bluhm B."/>
            <person name="Cannon C."/>
            <person name="Castanera R."/>
            <person name="Culley D."/>
            <person name="Daum C."/>
            <person name="Ezra D."/>
            <person name="Gonzalez J."/>
            <person name="Henrissat B."/>
            <person name="Kuo A."/>
            <person name="Liang C."/>
            <person name="Lipzen A."/>
            <person name="Lutzoni F."/>
            <person name="Magnuson J."/>
            <person name="Mondo S."/>
            <person name="Nolan M."/>
            <person name="Ohm R."/>
            <person name="Pangilinan J."/>
            <person name="Park H.-J."/>
            <person name="Ramirez L."/>
            <person name="Alfaro M."/>
            <person name="Sun H."/>
            <person name="Tritt A."/>
            <person name="Yoshinaga Y."/>
            <person name="Zwiers L.-H."/>
            <person name="Turgeon B."/>
            <person name="Goodwin S."/>
            <person name="Spatafora J."/>
            <person name="Crous P."/>
            <person name="Grigoriev I."/>
        </authorList>
    </citation>
    <scope>NUCLEOTIDE SEQUENCE</scope>
    <source>
        <strain evidence="2">CBS 269.34</strain>
    </source>
</reference>
<dbReference type="OrthoDB" id="3799441at2759"/>